<name>A0A9W8W2Q0_9HYPO</name>
<reference evidence="1" key="1">
    <citation type="submission" date="2022-10" db="EMBL/GenBank/DDBJ databases">
        <title>Tapping the CABI collections for fungal endophytes: first genome assemblies for Collariella, Neodidymelliopsis, Ascochyta clinopodiicola, Didymella pomorum, Didymosphaeria variabile, Neocosmospora piperis and Neocucurbitaria cava.</title>
        <authorList>
            <person name="Hill R."/>
        </authorList>
    </citation>
    <scope>NUCLEOTIDE SEQUENCE</scope>
    <source>
        <strain evidence="1">IMI 366586</strain>
    </source>
</reference>
<comment type="caution">
    <text evidence="1">The sequence shown here is derived from an EMBL/GenBank/DDBJ whole genome shotgun (WGS) entry which is preliminary data.</text>
</comment>
<dbReference type="OrthoDB" id="5097773at2759"/>
<proteinExistence type="predicted"/>
<evidence type="ECO:0000313" key="2">
    <source>
        <dbReference type="Proteomes" id="UP001140502"/>
    </source>
</evidence>
<sequence>MVSGSQNERDVANLDLATDNEEENIFPLAWKDWLTELNHSVADRFYDHFISIGPVFVDRDSTNRLHQFYTGEFKLAKTGGLGEWLAGKEPIEEVKSLPAMFSSGLIDLDDGKAINKRIKLDEVSKVILTFTIRSIPIPKDRA</sequence>
<organism evidence="1 2">
    <name type="scientific">Fusarium piperis</name>
    <dbReference type="NCBI Taxonomy" id="1435070"/>
    <lineage>
        <taxon>Eukaryota</taxon>
        <taxon>Fungi</taxon>
        <taxon>Dikarya</taxon>
        <taxon>Ascomycota</taxon>
        <taxon>Pezizomycotina</taxon>
        <taxon>Sordariomycetes</taxon>
        <taxon>Hypocreomycetidae</taxon>
        <taxon>Hypocreales</taxon>
        <taxon>Nectriaceae</taxon>
        <taxon>Fusarium</taxon>
        <taxon>Fusarium solani species complex</taxon>
    </lineage>
</organism>
<evidence type="ECO:0000313" key="1">
    <source>
        <dbReference type="EMBL" id="KAJ4307847.1"/>
    </source>
</evidence>
<protein>
    <submittedName>
        <fullName evidence="1">Uncharacterized protein</fullName>
    </submittedName>
</protein>
<keyword evidence="2" id="KW-1185">Reference proteome</keyword>
<dbReference type="EMBL" id="JAPEUR010000618">
    <property type="protein sequence ID" value="KAJ4307847.1"/>
    <property type="molecule type" value="Genomic_DNA"/>
</dbReference>
<dbReference type="Proteomes" id="UP001140502">
    <property type="component" value="Unassembled WGS sequence"/>
</dbReference>
<dbReference type="AlphaFoldDB" id="A0A9W8W2Q0"/>
<accession>A0A9W8W2Q0</accession>
<gene>
    <name evidence="1" type="ORF">N0V84_012459</name>
</gene>